<protein>
    <recommendedName>
        <fullName evidence="8">DDE Tnp4 domain-containing protein</fullName>
    </recommendedName>
</protein>
<feature type="domain" description="DDE Tnp4" evidence="8">
    <location>
        <begin position="139"/>
        <end position="300"/>
    </location>
</feature>
<evidence type="ECO:0000256" key="7">
    <source>
        <dbReference type="ARBA" id="ARBA00023242"/>
    </source>
</evidence>
<evidence type="ECO:0000256" key="2">
    <source>
        <dbReference type="ARBA" id="ARBA00004123"/>
    </source>
</evidence>
<proteinExistence type="inferred from homology"/>
<dbReference type="AlphaFoldDB" id="A0A8C2IMD1"/>
<evidence type="ECO:0000313" key="10">
    <source>
        <dbReference type="Proteomes" id="UP000694701"/>
    </source>
</evidence>
<keyword evidence="7" id="KW-0539">Nucleus</keyword>
<dbReference type="GO" id="GO:0016787">
    <property type="term" value="F:hydrolase activity"/>
    <property type="evidence" value="ECO:0007669"/>
    <property type="project" value="UniProtKB-KW"/>
</dbReference>
<evidence type="ECO:0000259" key="8">
    <source>
        <dbReference type="Pfam" id="PF13359"/>
    </source>
</evidence>
<keyword evidence="6" id="KW-0378">Hydrolase</keyword>
<dbReference type="GO" id="GO:0005634">
    <property type="term" value="C:nucleus"/>
    <property type="evidence" value="ECO:0007669"/>
    <property type="project" value="UniProtKB-SubCell"/>
</dbReference>
<dbReference type="Proteomes" id="UP000694701">
    <property type="component" value="Unplaced"/>
</dbReference>
<evidence type="ECO:0000313" key="9">
    <source>
        <dbReference type="Ensembl" id="ENSCCRP00020082288.1"/>
    </source>
</evidence>
<evidence type="ECO:0000256" key="1">
    <source>
        <dbReference type="ARBA" id="ARBA00001968"/>
    </source>
</evidence>
<keyword evidence="4" id="KW-0540">Nuclease</keyword>
<evidence type="ECO:0000256" key="3">
    <source>
        <dbReference type="ARBA" id="ARBA00006958"/>
    </source>
</evidence>
<keyword evidence="5" id="KW-0479">Metal-binding</keyword>
<reference evidence="9" key="1">
    <citation type="submission" date="2025-08" db="UniProtKB">
        <authorList>
            <consortium name="Ensembl"/>
        </authorList>
    </citation>
    <scope>IDENTIFICATION</scope>
</reference>
<evidence type="ECO:0000256" key="6">
    <source>
        <dbReference type="ARBA" id="ARBA00022801"/>
    </source>
</evidence>
<dbReference type="PANTHER" id="PTHR22930">
    <property type="match status" value="1"/>
</dbReference>
<dbReference type="GO" id="GO:0004518">
    <property type="term" value="F:nuclease activity"/>
    <property type="evidence" value="ECO:0007669"/>
    <property type="project" value="UniProtKB-KW"/>
</dbReference>
<dbReference type="InterPro" id="IPR027806">
    <property type="entry name" value="HARBI1_dom"/>
</dbReference>
<evidence type="ECO:0000256" key="4">
    <source>
        <dbReference type="ARBA" id="ARBA00022722"/>
    </source>
</evidence>
<accession>A0A8C2IMD1</accession>
<organism evidence="9 10">
    <name type="scientific">Cyprinus carpio</name>
    <name type="common">Common carp</name>
    <dbReference type="NCBI Taxonomy" id="7962"/>
    <lineage>
        <taxon>Eukaryota</taxon>
        <taxon>Metazoa</taxon>
        <taxon>Chordata</taxon>
        <taxon>Craniata</taxon>
        <taxon>Vertebrata</taxon>
        <taxon>Euteleostomi</taxon>
        <taxon>Actinopterygii</taxon>
        <taxon>Neopterygii</taxon>
        <taxon>Teleostei</taxon>
        <taxon>Ostariophysi</taxon>
        <taxon>Cypriniformes</taxon>
        <taxon>Cyprinidae</taxon>
        <taxon>Cyprininae</taxon>
        <taxon>Cyprinus</taxon>
    </lineage>
</organism>
<name>A0A8C2IMD1_CYPCA</name>
<dbReference type="Pfam" id="PF13359">
    <property type="entry name" value="DDE_Tnp_4"/>
    <property type="match status" value="1"/>
</dbReference>
<evidence type="ECO:0000256" key="5">
    <source>
        <dbReference type="ARBA" id="ARBA00022723"/>
    </source>
</evidence>
<comment type="cofactor">
    <cofactor evidence="1">
        <name>a divalent metal cation</name>
        <dbReference type="ChEBI" id="CHEBI:60240"/>
    </cofactor>
</comment>
<comment type="subcellular location">
    <subcellularLocation>
        <location evidence="2">Nucleus</location>
    </subcellularLocation>
</comment>
<dbReference type="PANTHER" id="PTHR22930:SF269">
    <property type="entry name" value="NUCLEASE HARBI1-LIKE PROTEIN"/>
    <property type="match status" value="1"/>
</dbReference>
<dbReference type="GO" id="GO:0046872">
    <property type="term" value="F:metal ion binding"/>
    <property type="evidence" value="ECO:0007669"/>
    <property type="project" value="UniProtKB-KW"/>
</dbReference>
<dbReference type="InterPro" id="IPR045249">
    <property type="entry name" value="HARBI1-like"/>
</dbReference>
<dbReference type="Ensembl" id="ENSCCRT00020090067.1">
    <property type="protein sequence ID" value="ENSCCRP00020082288.1"/>
    <property type="gene ID" value="ENSCCRG00020037989.1"/>
</dbReference>
<sequence length="365" mass="41189">MQPKAEATPLQDAPVLGSFIKKYLSDFLTQFNTLKELNTPIIQRKNTNYRDCISVGEHLMITLRFLATGESFKSLSYQFRVGMSTIQQFVPETCAAIYQVLKEKYLKVCTHSDNTVEEWQRVAIGFQAQWNFPNCLGALDGKHINIRPPPGTGATFYNYKRTFSIVLMALADSNYRFLYADVGCNGRVSDGGVFGGCSLQDALEKRTSNIPAPAPLPESDQLAPYCTVADEAFPLKEYLMKPYPNHRLSVEQRIFSYWLSRARRVVENAFGILANRFRVFLTTINIQNSAKVLACCALHNFLRTECCEAYMPAIDQEGLDQDPGLQQASLPHTTNSTTHAKQLRDKLCQYFNSDIGTVPFQWGKI</sequence>
<comment type="similarity">
    <text evidence="3">Belongs to the HARBI1 family.</text>
</comment>